<organism evidence="2 3">
    <name type="scientific">Stylophora pistillata</name>
    <name type="common">Smooth cauliflower coral</name>
    <dbReference type="NCBI Taxonomy" id="50429"/>
    <lineage>
        <taxon>Eukaryota</taxon>
        <taxon>Metazoa</taxon>
        <taxon>Cnidaria</taxon>
        <taxon>Anthozoa</taxon>
        <taxon>Hexacorallia</taxon>
        <taxon>Scleractinia</taxon>
        <taxon>Astrocoeniina</taxon>
        <taxon>Pocilloporidae</taxon>
        <taxon>Stylophora</taxon>
    </lineage>
</organism>
<dbReference type="OrthoDB" id="10071925at2759"/>
<feature type="compositionally biased region" description="Basic and acidic residues" evidence="1">
    <location>
        <begin position="135"/>
        <end position="197"/>
    </location>
</feature>
<feature type="region of interest" description="Disordered" evidence="1">
    <location>
        <begin position="1"/>
        <end position="345"/>
    </location>
</feature>
<feature type="compositionally biased region" description="Polar residues" evidence="1">
    <location>
        <begin position="335"/>
        <end position="345"/>
    </location>
</feature>
<feature type="compositionally biased region" description="Polar residues" evidence="1">
    <location>
        <begin position="100"/>
        <end position="110"/>
    </location>
</feature>
<dbReference type="Proteomes" id="UP000225706">
    <property type="component" value="Unassembled WGS sequence"/>
</dbReference>
<feature type="compositionally biased region" description="Basic and acidic residues" evidence="1">
    <location>
        <begin position="112"/>
        <end position="127"/>
    </location>
</feature>
<dbReference type="EMBL" id="LSMT01000068">
    <property type="protein sequence ID" value="PFX29283.1"/>
    <property type="molecule type" value="Genomic_DNA"/>
</dbReference>
<feature type="compositionally biased region" description="Polar residues" evidence="1">
    <location>
        <begin position="207"/>
        <end position="223"/>
    </location>
</feature>
<evidence type="ECO:0000313" key="2">
    <source>
        <dbReference type="EMBL" id="PFX29283.1"/>
    </source>
</evidence>
<proteinExistence type="predicted"/>
<comment type="caution">
    <text evidence="2">The sequence shown here is derived from an EMBL/GenBank/DDBJ whole genome shotgun (WGS) entry which is preliminary data.</text>
</comment>
<feature type="compositionally biased region" description="Basic and acidic residues" evidence="1">
    <location>
        <begin position="311"/>
        <end position="333"/>
    </location>
</feature>
<name>A0A2B4SJL5_STYPI</name>
<feature type="compositionally biased region" description="Polar residues" evidence="1">
    <location>
        <begin position="490"/>
        <end position="499"/>
    </location>
</feature>
<feature type="compositionally biased region" description="Basic and acidic residues" evidence="1">
    <location>
        <begin position="479"/>
        <end position="489"/>
    </location>
</feature>
<feature type="compositionally biased region" description="Acidic residues" evidence="1">
    <location>
        <begin position="256"/>
        <end position="268"/>
    </location>
</feature>
<protein>
    <submittedName>
        <fullName evidence="2">Uncharacterized protein</fullName>
    </submittedName>
</protein>
<evidence type="ECO:0000313" key="3">
    <source>
        <dbReference type="Proteomes" id="UP000225706"/>
    </source>
</evidence>
<dbReference type="AlphaFoldDB" id="A0A2B4SJL5"/>
<sequence length="510" mass="56254">MTEELQDGQQLSDGDKAAEKPAQDNPDQETEQKNVQLASSGPPEEEESKPDGSAPLEPVFNTGVTDASESVEPVKDAGKGPAANEEQGNQNESEEKMPEESNSSEGNTAGPNKEERGVSKDGEKQSEVQEGASVQHEETIAQKPTDEQQAEVKPERESEGPTKEENKEEQGAVGQGEDKPAQENESNEEKAQDHTENTEITIPTVPGSESENVSPQEASQSKALDNGESTEDSAKETAPDVTNPETENEIPQQETGQEEATEGTETTEDSPQKPSDKDETDGATKSDITPVEREDAKDNQTVQATIENDPTDVKQEEVSEEADKPVKNQEHIQSDAPSTEQQPVVTTTQIAAVPAGEAPQTKPGELQEENKKLKQDLFMMKQQEDAYRIKVLSLEQEVGKLRARKIDNKSQDSLASDSDSYLKQKLAETERDLDTAERKVKDLQLRLKRFAKDDQIKDEKIFHMEKEVKELSEHVKRLERSMEDSKTEKNNNATLQANPDKNDSRVCIIL</sequence>
<gene>
    <name evidence="2" type="ORF">AWC38_SpisGene5951</name>
</gene>
<feature type="compositionally biased region" description="Polar residues" evidence="1">
    <location>
        <begin position="299"/>
        <end position="308"/>
    </location>
</feature>
<evidence type="ECO:0000256" key="1">
    <source>
        <dbReference type="SAM" id="MobiDB-lite"/>
    </source>
</evidence>
<accession>A0A2B4SJL5</accession>
<reference evidence="3" key="1">
    <citation type="journal article" date="2017" name="bioRxiv">
        <title>Comparative analysis of the genomes of Stylophora pistillata and Acropora digitifera provides evidence for extensive differences between species of corals.</title>
        <authorList>
            <person name="Voolstra C.R."/>
            <person name="Li Y."/>
            <person name="Liew Y.J."/>
            <person name="Baumgarten S."/>
            <person name="Zoccola D."/>
            <person name="Flot J.-F."/>
            <person name="Tambutte S."/>
            <person name="Allemand D."/>
            <person name="Aranda M."/>
        </authorList>
    </citation>
    <scope>NUCLEOTIDE SEQUENCE [LARGE SCALE GENOMIC DNA]</scope>
</reference>
<keyword evidence="3" id="KW-1185">Reference proteome</keyword>
<feature type="region of interest" description="Disordered" evidence="1">
    <location>
        <begin position="479"/>
        <end position="503"/>
    </location>
</feature>
<feature type="compositionally biased region" description="Basic and acidic residues" evidence="1">
    <location>
        <begin position="270"/>
        <end position="298"/>
    </location>
</feature>
<feature type="compositionally biased region" description="Basic and acidic residues" evidence="1">
    <location>
        <begin position="13"/>
        <end position="22"/>
    </location>
</feature>